<evidence type="ECO:0000313" key="2">
    <source>
        <dbReference type="Proteomes" id="UP000805614"/>
    </source>
</evidence>
<dbReference type="Pfam" id="PF10127">
    <property type="entry name" value="RlaP"/>
    <property type="match status" value="1"/>
</dbReference>
<name>A0ABR7LJI1_9ACTN</name>
<sequence length="281" mass="31763">MLKAFYGLTRIGGSKEFDSGAGAGAGVARHRRVTVETHWHRRCELRQAGAVDDLGVRLVREHTILSVVVGSRAYGLAIEGSDVDRRGVFVAPTPLFWHFDKPPTHVDGPGPERFSWEVERFCGLALDANPTVLECLWSPLVEQVTDVGRELLELRDGFLSRHAHRTFLRYADSQFRRLGADLRTRGEPRWKHVMHLLRLLISGRHLVEHGVPLVDVGDYRDRLLAVRRGELGWAEIMEWRSALTAELGAALTRSPLPAEPDRRAVEDFLISVRRRYVEVDG</sequence>
<dbReference type="PANTHER" id="PTHR34817">
    <property type="entry name" value="NUCLEOTIDYLTRANSFERASE"/>
    <property type="match status" value="1"/>
</dbReference>
<dbReference type="Proteomes" id="UP000805614">
    <property type="component" value="Unassembled WGS sequence"/>
</dbReference>
<accession>A0ABR7LJI1</accession>
<gene>
    <name evidence="1" type="ORF">HKK74_05630</name>
</gene>
<evidence type="ECO:0000313" key="1">
    <source>
        <dbReference type="EMBL" id="MBC6464976.1"/>
    </source>
</evidence>
<dbReference type="EMBL" id="JABVEC010000003">
    <property type="protein sequence ID" value="MBC6464976.1"/>
    <property type="molecule type" value="Genomic_DNA"/>
</dbReference>
<comment type="caution">
    <text evidence="1">The sequence shown here is derived from an EMBL/GenBank/DDBJ whole genome shotgun (WGS) entry which is preliminary data.</text>
</comment>
<keyword evidence="2" id="KW-1185">Reference proteome</keyword>
<protein>
    <submittedName>
        <fullName evidence="1">Nucleotidyltransferase domain-containing protein</fullName>
    </submittedName>
</protein>
<dbReference type="PANTHER" id="PTHR34817:SF2">
    <property type="entry name" value="NUCLEOTIDYLTRANSFERASE"/>
    <property type="match status" value="1"/>
</dbReference>
<organism evidence="1 2">
    <name type="scientific">Actinomadura alba</name>
    <dbReference type="NCBI Taxonomy" id="406431"/>
    <lineage>
        <taxon>Bacteria</taxon>
        <taxon>Bacillati</taxon>
        <taxon>Actinomycetota</taxon>
        <taxon>Actinomycetes</taxon>
        <taxon>Streptosporangiales</taxon>
        <taxon>Thermomonosporaceae</taxon>
        <taxon>Actinomadura</taxon>
    </lineage>
</organism>
<dbReference type="InterPro" id="IPR018775">
    <property type="entry name" value="RlaP"/>
</dbReference>
<reference evidence="1 2" key="1">
    <citation type="submission" date="2020-06" db="EMBL/GenBank/DDBJ databases">
        <title>Actinomadura xiongansis sp. nov., isolated from soil of Baiyangdian.</title>
        <authorList>
            <person name="Zhang X."/>
        </authorList>
    </citation>
    <scope>NUCLEOTIDE SEQUENCE [LARGE SCALE GENOMIC DNA]</scope>
    <source>
        <strain evidence="1 2">HBUM206468</strain>
    </source>
</reference>
<proteinExistence type="predicted"/>